<dbReference type="AlphaFoldDB" id="A0A103Y6J3"/>
<sequence length="113" mass="12726">MKVTDAFQEASKLGMNVVRTWAFSDGGRKPLQTSPGCYNEDTFKGPRCYFVFLISTVVLLKLKGSARANSPANEWFTIILSAFTRSLNPYAEALLVDHVPWQSNQDQKHNLSR</sequence>
<dbReference type="Gramene" id="KVI03426">
    <property type="protein sequence ID" value="KVI03426"/>
    <property type="gene ID" value="Ccrd_018280"/>
</dbReference>
<dbReference type="InterPro" id="IPR045053">
    <property type="entry name" value="MAN-like"/>
</dbReference>
<keyword evidence="1" id="KW-0378">Hydrolase</keyword>
<organism evidence="1 2">
    <name type="scientific">Cynara cardunculus var. scolymus</name>
    <name type="common">Globe artichoke</name>
    <name type="synonym">Cynara scolymus</name>
    <dbReference type="NCBI Taxonomy" id="59895"/>
    <lineage>
        <taxon>Eukaryota</taxon>
        <taxon>Viridiplantae</taxon>
        <taxon>Streptophyta</taxon>
        <taxon>Embryophyta</taxon>
        <taxon>Tracheophyta</taxon>
        <taxon>Spermatophyta</taxon>
        <taxon>Magnoliopsida</taxon>
        <taxon>eudicotyledons</taxon>
        <taxon>Gunneridae</taxon>
        <taxon>Pentapetalae</taxon>
        <taxon>asterids</taxon>
        <taxon>campanulids</taxon>
        <taxon>Asterales</taxon>
        <taxon>Asteraceae</taxon>
        <taxon>Carduoideae</taxon>
        <taxon>Cardueae</taxon>
        <taxon>Carduinae</taxon>
        <taxon>Cynara</taxon>
    </lineage>
</organism>
<dbReference type="EMBL" id="LEKV01002353">
    <property type="protein sequence ID" value="KVI03426.1"/>
    <property type="molecule type" value="Genomic_DNA"/>
</dbReference>
<reference evidence="1 2" key="1">
    <citation type="journal article" date="2016" name="Sci. Rep.">
        <title>The genome sequence of the outbreeding globe artichoke constructed de novo incorporating a phase-aware low-pass sequencing strategy of F1 progeny.</title>
        <authorList>
            <person name="Scaglione D."/>
            <person name="Reyes-Chin-Wo S."/>
            <person name="Acquadro A."/>
            <person name="Froenicke L."/>
            <person name="Portis E."/>
            <person name="Beitel C."/>
            <person name="Tirone M."/>
            <person name="Mauro R."/>
            <person name="Lo Monaco A."/>
            <person name="Mauromicale G."/>
            <person name="Faccioli P."/>
            <person name="Cattivelli L."/>
            <person name="Rieseberg L."/>
            <person name="Michelmore R."/>
            <person name="Lanteri S."/>
        </authorList>
    </citation>
    <scope>NUCLEOTIDE SEQUENCE [LARGE SCALE GENOMIC DNA]</scope>
    <source>
        <strain evidence="1">2C</strain>
    </source>
</reference>
<gene>
    <name evidence="1" type="ORF">Ccrd_018280</name>
</gene>
<dbReference type="GO" id="GO:0016985">
    <property type="term" value="F:mannan endo-1,4-beta-mannosidase activity"/>
    <property type="evidence" value="ECO:0007669"/>
    <property type="project" value="UniProtKB-EC"/>
</dbReference>
<dbReference type="Gene3D" id="3.20.20.80">
    <property type="entry name" value="Glycosidases"/>
    <property type="match status" value="1"/>
</dbReference>
<dbReference type="InterPro" id="IPR017853">
    <property type="entry name" value="GH"/>
</dbReference>
<dbReference type="PANTHER" id="PTHR31451:SF39">
    <property type="entry name" value="MANNAN ENDO-1,4-BETA-MANNOSIDASE 1"/>
    <property type="match status" value="1"/>
</dbReference>
<dbReference type="SUPFAM" id="SSF51445">
    <property type="entry name" value="(Trans)glycosidases"/>
    <property type="match status" value="1"/>
</dbReference>
<evidence type="ECO:0000313" key="1">
    <source>
        <dbReference type="EMBL" id="KVI03426.1"/>
    </source>
</evidence>
<evidence type="ECO:0000313" key="2">
    <source>
        <dbReference type="Proteomes" id="UP000243975"/>
    </source>
</evidence>
<protein>
    <submittedName>
        <fullName evidence="1">Glycoside hydrolase, catalytic domain-containing protein</fullName>
    </submittedName>
</protein>
<name>A0A103Y6J3_CYNCS</name>
<dbReference type="Proteomes" id="UP000243975">
    <property type="component" value="Unassembled WGS sequence"/>
</dbReference>
<comment type="caution">
    <text evidence="1">The sequence shown here is derived from an EMBL/GenBank/DDBJ whole genome shotgun (WGS) entry which is preliminary data.</text>
</comment>
<dbReference type="GO" id="GO:0005576">
    <property type="term" value="C:extracellular region"/>
    <property type="evidence" value="ECO:0007669"/>
    <property type="project" value="UniProtKB-SubCell"/>
</dbReference>
<keyword evidence="2" id="KW-1185">Reference proteome</keyword>
<proteinExistence type="predicted"/>
<accession>A0A103Y6J3</accession>
<dbReference type="STRING" id="59895.A0A103Y6J3"/>
<dbReference type="PANTHER" id="PTHR31451">
    <property type="match status" value="1"/>
</dbReference>